<evidence type="ECO:0000313" key="3">
    <source>
        <dbReference type="Proteomes" id="UP001066276"/>
    </source>
</evidence>
<dbReference type="EMBL" id="JANPWB010000010">
    <property type="protein sequence ID" value="KAJ1139578.1"/>
    <property type="molecule type" value="Genomic_DNA"/>
</dbReference>
<reference evidence="2" key="1">
    <citation type="journal article" date="2022" name="bioRxiv">
        <title>Sequencing and chromosome-scale assembly of the giantPleurodeles waltlgenome.</title>
        <authorList>
            <person name="Brown T."/>
            <person name="Elewa A."/>
            <person name="Iarovenko S."/>
            <person name="Subramanian E."/>
            <person name="Araus A.J."/>
            <person name="Petzold A."/>
            <person name="Susuki M."/>
            <person name="Suzuki K.-i.T."/>
            <person name="Hayashi T."/>
            <person name="Toyoda A."/>
            <person name="Oliveira C."/>
            <person name="Osipova E."/>
            <person name="Leigh N.D."/>
            <person name="Simon A."/>
            <person name="Yun M.H."/>
        </authorList>
    </citation>
    <scope>NUCLEOTIDE SEQUENCE</scope>
    <source>
        <strain evidence="2">20211129_DDA</strain>
        <tissue evidence="2">Liver</tissue>
    </source>
</reference>
<feature type="region of interest" description="Disordered" evidence="1">
    <location>
        <begin position="67"/>
        <end position="92"/>
    </location>
</feature>
<accession>A0AAV7QM63</accession>
<evidence type="ECO:0000313" key="2">
    <source>
        <dbReference type="EMBL" id="KAJ1139578.1"/>
    </source>
</evidence>
<evidence type="ECO:0000256" key="1">
    <source>
        <dbReference type="SAM" id="MobiDB-lite"/>
    </source>
</evidence>
<feature type="region of interest" description="Disordered" evidence="1">
    <location>
        <begin position="113"/>
        <end position="132"/>
    </location>
</feature>
<protein>
    <submittedName>
        <fullName evidence="2">Uncharacterized protein</fullName>
    </submittedName>
</protein>
<gene>
    <name evidence="2" type="ORF">NDU88_005947</name>
</gene>
<keyword evidence="3" id="KW-1185">Reference proteome</keyword>
<sequence>MLVVRCSGNAPAGEMCDIHLHIPVPVLARLSLSALHDHPTRTCTIVSDRSSILQPGEPRVAQIPWREEQAEPSAAGRCASTGGQRKRADASEGWCGSAGFVPNDATILWEQRPGPSKFQRGKDRRHAGGEPKGELLLQGTRAAVLQGGDLWREEECVLDFDEGSVEEGELVDDREEEDWWAQGGSGPANALSQSLQRSRKVQPAVERVVDGAHIDRRKAQERPPSLTAGEESGRAQGICCG</sequence>
<proteinExistence type="predicted"/>
<dbReference type="AlphaFoldDB" id="A0AAV7QM63"/>
<organism evidence="2 3">
    <name type="scientific">Pleurodeles waltl</name>
    <name type="common">Iberian ribbed newt</name>
    <dbReference type="NCBI Taxonomy" id="8319"/>
    <lineage>
        <taxon>Eukaryota</taxon>
        <taxon>Metazoa</taxon>
        <taxon>Chordata</taxon>
        <taxon>Craniata</taxon>
        <taxon>Vertebrata</taxon>
        <taxon>Euteleostomi</taxon>
        <taxon>Amphibia</taxon>
        <taxon>Batrachia</taxon>
        <taxon>Caudata</taxon>
        <taxon>Salamandroidea</taxon>
        <taxon>Salamandridae</taxon>
        <taxon>Pleurodelinae</taxon>
        <taxon>Pleurodeles</taxon>
    </lineage>
</organism>
<dbReference type="Proteomes" id="UP001066276">
    <property type="component" value="Chromosome 6"/>
</dbReference>
<feature type="region of interest" description="Disordered" evidence="1">
    <location>
        <begin position="164"/>
        <end position="241"/>
    </location>
</feature>
<feature type="compositionally biased region" description="Basic and acidic residues" evidence="1">
    <location>
        <begin position="207"/>
        <end position="221"/>
    </location>
</feature>
<feature type="compositionally biased region" description="Acidic residues" evidence="1">
    <location>
        <begin position="164"/>
        <end position="179"/>
    </location>
</feature>
<comment type="caution">
    <text evidence="2">The sequence shown here is derived from an EMBL/GenBank/DDBJ whole genome shotgun (WGS) entry which is preliminary data.</text>
</comment>
<name>A0AAV7QM63_PLEWA</name>